<comment type="similarity">
    <text evidence="2">Belongs to the prephenate/arogenate dehydrogenase family.</text>
</comment>
<dbReference type="Pfam" id="PF02153">
    <property type="entry name" value="PDH_N"/>
    <property type="match status" value="1"/>
</dbReference>
<dbReference type="OrthoDB" id="9802008at2"/>
<keyword evidence="7" id="KW-0560">Oxidoreductase</keyword>
<evidence type="ECO:0000256" key="5">
    <source>
        <dbReference type="ARBA" id="ARBA00022498"/>
    </source>
</evidence>
<dbReference type="InterPro" id="IPR036291">
    <property type="entry name" value="NAD(P)-bd_dom_sf"/>
</dbReference>
<name>B8I875_RUMCH</name>
<evidence type="ECO:0000313" key="13">
    <source>
        <dbReference type="EMBL" id="ACL77175.1"/>
    </source>
</evidence>
<evidence type="ECO:0000256" key="9">
    <source>
        <dbReference type="ARBA" id="ARBA00023141"/>
    </source>
</evidence>
<sequence length="366" mass="40176">MDVSSISIIGLGLIGGSLAKAFRHEYKNLKIYAVDNCTESLRLAEREGVLDKGFTNCCEEIWNSDVIFICTPVSKTIEYVNELSHKLKKGSILTDVASTKGDLFTYIDGLDNPPLFVGGHPMAGTEKSGYQNSFAHMFENAYYVLTPTKGSSEEVIKTLKELLRGIGAIPIVVSSWEHDTVTGCISHVPHIIASALVTLAKNTENSQGLVKLLAAGGFKDITRIASSNPSMWKDVVISNGPVIVKLLEDYKHIVDDMINNINSGKNDEIHSFFDNAKTFRDGFSNIATGLLPKNFELIVDVTDEPGIIGRIATLLGNSGINIKNINVSNSREYEQGCLRITLSDQTNTDKAFEILKESSYMVFRKD</sequence>
<dbReference type="FunFam" id="3.40.50.720:FF:000208">
    <property type="entry name" value="Prephenate dehydrogenase"/>
    <property type="match status" value="1"/>
</dbReference>
<dbReference type="EC" id="1.3.1.12" evidence="3"/>
<dbReference type="FunFam" id="1.10.3660.10:FF:000003">
    <property type="entry name" value="Prephenate dehydrogenase"/>
    <property type="match status" value="1"/>
</dbReference>
<dbReference type="HOGENOM" id="CLU_055968_2_1_9"/>
<dbReference type="Proteomes" id="UP000001349">
    <property type="component" value="Chromosome"/>
</dbReference>
<dbReference type="GO" id="GO:0070403">
    <property type="term" value="F:NAD+ binding"/>
    <property type="evidence" value="ECO:0007669"/>
    <property type="project" value="InterPro"/>
</dbReference>
<dbReference type="SUPFAM" id="SSF51735">
    <property type="entry name" value="NAD(P)-binding Rossmann-fold domains"/>
    <property type="match status" value="1"/>
</dbReference>
<feature type="domain" description="Prephenate/arogenate dehydrogenase" evidence="11">
    <location>
        <begin position="4"/>
        <end position="291"/>
    </location>
</feature>
<organism evidence="13 14">
    <name type="scientific">Ruminiclostridium cellulolyticum (strain ATCC 35319 / DSM 5812 / JCM 6584 / H10)</name>
    <name type="common">Clostridium cellulolyticum</name>
    <dbReference type="NCBI Taxonomy" id="394503"/>
    <lineage>
        <taxon>Bacteria</taxon>
        <taxon>Bacillati</taxon>
        <taxon>Bacillota</taxon>
        <taxon>Clostridia</taxon>
        <taxon>Eubacteriales</taxon>
        <taxon>Oscillospiraceae</taxon>
        <taxon>Ruminiclostridium</taxon>
    </lineage>
</organism>
<dbReference type="PANTHER" id="PTHR21363">
    <property type="entry name" value="PREPHENATE DEHYDROGENASE"/>
    <property type="match status" value="1"/>
</dbReference>
<keyword evidence="14" id="KW-1185">Reference proteome</keyword>
<comment type="catalytic activity">
    <reaction evidence="10">
        <text>prephenate + NAD(+) = 3-(4-hydroxyphenyl)pyruvate + CO2 + NADH</text>
        <dbReference type="Rhea" id="RHEA:13869"/>
        <dbReference type="ChEBI" id="CHEBI:16526"/>
        <dbReference type="ChEBI" id="CHEBI:29934"/>
        <dbReference type="ChEBI" id="CHEBI:36242"/>
        <dbReference type="ChEBI" id="CHEBI:57540"/>
        <dbReference type="ChEBI" id="CHEBI:57945"/>
        <dbReference type="EC" id="1.3.1.12"/>
    </reaction>
</comment>
<dbReference type="InterPro" id="IPR002912">
    <property type="entry name" value="ACT_dom"/>
</dbReference>
<keyword evidence="6" id="KW-0028">Amino-acid biosynthesis</keyword>
<dbReference type="PANTHER" id="PTHR21363:SF0">
    <property type="entry name" value="PREPHENATE DEHYDROGENASE [NADP(+)]"/>
    <property type="match status" value="1"/>
</dbReference>
<evidence type="ECO:0000256" key="2">
    <source>
        <dbReference type="ARBA" id="ARBA00007964"/>
    </source>
</evidence>
<dbReference type="GO" id="GO:0004665">
    <property type="term" value="F:prephenate dehydrogenase (NADP+) activity"/>
    <property type="evidence" value="ECO:0007669"/>
    <property type="project" value="InterPro"/>
</dbReference>
<dbReference type="SUPFAM" id="SSF55021">
    <property type="entry name" value="ACT-like"/>
    <property type="match status" value="1"/>
</dbReference>
<dbReference type="InterPro" id="IPR046825">
    <property type="entry name" value="PDH_C"/>
</dbReference>
<dbReference type="InterPro" id="IPR008927">
    <property type="entry name" value="6-PGluconate_DH-like_C_sf"/>
</dbReference>
<evidence type="ECO:0000259" key="12">
    <source>
        <dbReference type="PROSITE" id="PS51671"/>
    </source>
</evidence>
<gene>
    <name evidence="13" type="ordered locus">Ccel_2881</name>
</gene>
<dbReference type="Pfam" id="PF01842">
    <property type="entry name" value="ACT"/>
    <property type="match status" value="1"/>
</dbReference>
<dbReference type="GO" id="GO:0008977">
    <property type="term" value="F:prephenate dehydrogenase (NAD+) activity"/>
    <property type="evidence" value="ECO:0007669"/>
    <property type="project" value="UniProtKB-EC"/>
</dbReference>
<comment type="pathway">
    <text evidence="1">Amino-acid biosynthesis; L-tyrosine biosynthesis; (4-hydroxyphenyl)pyruvate from prephenate (NAD(+) route): step 1/1.</text>
</comment>
<dbReference type="Gene3D" id="3.40.50.720">
    <property type="entry name" value="NAD(P)-binding Rossmann-like Domain"/>
    <property type="match status" value="1"/>
</dbReference>
<feature type="domain" description="ACT" evidence="12">
    <location>
        <begin position="296"/>
        <end position="366"/>
    </location>
</feature>
<dbReference type="Gene3D" id="1.10.3660.10">
    <property type="entry name" value="6-phosphogluconate dehydrogenase C-terminal like domain"/>
    <property type="match status" value="1"/>
</dbReference>
<protein>
    <recommendedName>
        <fullName evidence="4">Prephenate dehydrogenase</fullName>
        <ecNumber evidence="3">1.3.1.12</ecNumber>
    </recommendedName>
</protein>
<dbReference type="PROSITE" id="PS51671">
    <property type="entry name" value="ACT"/>
    <property type="match status" value="1"/>
</dbReference>
<dbReference type="RefSeq" id="WP_015926243.1">
    <property type="nucleotide sequence ID" value="NC_011898.1"/>
</dbReference>
<dbReference type="eggNOG" id="COG0287">
    <property type="taxonomic scope" value="Bacteria"/>
</dbReference>
<keyword evidence="5" id="KW-0827">Tyrosine biosynthesis</keyword>
<dbReference type="GO" id="GO:0006571">
    <property type="term" value="P:tyrosine biosynthetic process"/>
    <property type="evidence" value="ECO:0007669"/>
    <property type="project" value="UniProtKB-UniPathway"/>
</dbReference>
<evidence type="ECO:0000259" key="11">
    <source>
        <dbReference type="PROSITE" id="PS51176"/>
    </source>
</evidence>
<dbReference type="InterPro" id="IPR045865">
    <property type="entry name" value="ACT-like_dom_sf"/>
</dbReference>
<accession>B8I875</accession>
<dbReference type="InterPro" id="IPR003099">
    <property type="entry name" value="Prephen_DH"/>
</dbReference>
<evidence type="ECO:0000256" key="3">
    <source>
        <dbReference type="ARBA" id="ARBA00012068"/>
    </source>
</evidence>
<evidence type="ECO:0000256" key="7">
    <source>
        <dbReference type="ARBA" id="ARBA00023002"/>
    </source>
</evidence>
<dbReference type="KEGG" id="cce:Ccel_2881"/>
<keyword evidence="8" id="KW-0520">NAD</keyword>
<dbReference type="InterPro" id="IPR046826">
    <property type="entry name" value="PDH_N"/>
</dbReference>
<proteinExistence type="inferred from homology"/>
<keyword evidence="9" id="KW-0057">Aromatic amino acid biosynthesis</keyword>
<dbReference type="Pfam" id="PF20463">
    <property type="entry name" value="PDH_C"/>
    <property type="match status" value="1"/>
</dbReference>
<evidence type="ECO:0000313" key="14">
    <source>
        <dbReference type="Proteomes" id="UP000001349"/>
    </source>
</evidence>
<evidence type="ECO:0000256" key="8">
    <source>
        <dbReference type="ARBA" id="ARBA00023027"/>
    </source>
</evidence>
<dbReference type="SUPFAM" id="SSF48179">
    <property type="entry name" value="6-phosphogluconate dehydrogenase C-terminal domain-like"/>
    <property type="match status" value="1"/>
</dbReference>
<dbReference type="Gene3D" id="3.30.70.260">
    <property type="match status" value="1"/>
</dbReference>
<reference evidence="13 14" key="1">
    <citation type="submission" date="2009-01" db="EMBL/GenBank/DDBJ databases">
        <title>Complete sequence of Clostridium cellulolyticum H10.</title>
        <authorList>
            <consortium name="US DOE Joint Genome Institute"/>
            <person name="Lucas S."/>
            <person name="Copeland A."/>
            <person name="Lapidus A."/>
            <person name="Glavina del Rio T."/>
            <person name="Dalin E."/>
            <person name="Tice H."/>
            <person name="Bruce D."/>
            <person name="Goodwin L."/>
            <person name="Pitluck S."/>
            <person name="Chertkov O."/>
            <person name="Saunders E."/>
            <person name="Brettin T."/>
            <person name="Detter J.C."/>
            <person name="Han C."/>
            <person name="Larimer F."/>
            <person name="Land M."/>
            <person name="Hauser L."/>
            <person name="Kyrpides N."/>
            <person name="Ivanova N."/>
            <person name="Zhou J."/>
            <person name="Richardson P."/>
        </authorList>
    </citation>
    <scope>NUCLEOTIDE SEQUENCE [LARGE SCALE GENOMIC DNA]</scope>
    <source>
        <strain evidence="14">ATCC 35319 / DSM 5812 / JCM 6584 / H10</strain>
    </source>
</reference>
<evidence type="ECO:0000256" key="6">
    <source>
        <dbReference type="ARBA" id="ARBA00022605"/>
    </source>
</evidence>
<evidence type="ECO:0000256" key="1">
    <source>
        <dbReference type="ARBA" id="ARBA00005067"/>
    </source>
</evidence>
<dbReference type="AlphaFoldDB" id="B8I875"/>
<dbReference type="CDD" id="cd04909">
    <property type="entry name" value="ACT_PDH-BS"/>
    <property type="match status" value="1"/>
</dbReference>
<dbReference type="PROSITE" id="PS51176">
    <property type="entry name" value="PDH_ADH"/>
    <property type="match status" value="1"/>
</dbReference>
<dbReference type="InterPro" id="IPR050812">
    <property type="entry name" value="Preph/Arog_dehydrog"/>
</dbReference>
<evidence type="ECO:0000256" key="4">
    <source>
        <dbReference type="ARBA" id="ARBA00016891"/>
    </source>
</evidence>
<dbReference type="EMBL" id="CP001348">
    <property type="protein sequence ID" value="ACL77175.1"/>
    <property type="molecule type" value="Genomic_DNA"/>
</dbReference>
<dbReference type="STRING" id="394503.Ccel_2881"/>
<evidence type="ECO:0000256" key="10">
    <source>
        <dbReference type="ARBA" id="ARBA00049260"/>
    </source>
</evidence>
<dbReference type="UniPathway" id="UPA00122">
    <property type="reaction ID" value="UER00961"/>
</dbReference>